<reference evidence="5 6" key="1">
    <citation type="submission" date="2019-09" db="EMBL/GenBank/DDBJ databases">
        <title>Genome sequence of Clostridium sp. EA1.</title>
        <authorList>
            <person name="Poehlein A."/>
            <person name="Bengelsdorf F.R."/>
            <person name="Daniel R."/>
        </authorList>
    </citation>
    <scope>NUCLEOTIDE SEQUENCE [LARGE SCALE GENOMIC DNA]</scope>
    <source>
        <strain evidence="5 6">EA1</strain>
    </source>
</reference>
<dbReference type="Gene3D" id="3.40.50.1580">
    <property type="entry name" value="Nucleoside phosphorylase domain"/>
    <property type="match status" value="1"/>
</dbReference>
<sequence length="250" mass="28081">MSIIDTFDNRSEEILKPNCIATPVEKFPKTVIITFKPKIIDILKALCEVEEISYLHAGITIPIYKFRYKEHDLGIYMTVLGGAPTTALMEEVLVKGAEKILIFGSCGVLGRQLAAGQFIIPTSAYRDEGTSYHYMPPSDYVDIVTSKKLGEIFDSLNIPYIFGRTWTTDAFYRETKNNVDARKKDGCITVEMECASVMAASQFRKKSAFQFLYSEDSLDGGTWDARTMGKVPHSNLEKYLKIALEVAIKI</sequence>
<dbReference type="PANTHER" id="PTHR43691:SF11">
    <property type="entry name" value="FI09636P-RELATED"/>
    <property type="match status" value="1"/>
</dbReference>
<dbReference type="EMBL" id="VWXL01000052">
    <property type="protein sequence ID" value="MVB10843.1"/>
    <property type="molecule type" value="Genomic_DNA"/>
</dbReference>
<proteinExistence type="predicted"/>
<dbReference type="EC" id="2.4.2.3" evidence="1"/>
<keyword evidence="5" id="KW-0328">Glycosyltransferase</keyword>
<dbReference type="Pfam" id="PF01048">
    <property type="entry name" value="PNP_UDP_1"/>
    <property type="match status" value="1"/>
</dbReference>
<comment type="caution">
    <text evidence="5">The sequence shown here is derived from an EMBL/GenBank/DDBJ whole genome shotgun (WGS) entry which is preliminary data.</text>
</comment>
<dbReference type="PANTHER" id="PTHR43691">
    <property type="entry name" value="URIDINE PHOSPHORYLASE"/>
    <property type="match status" value="1"/>
</dbReference>
<dbReference type="GO" id="GO:0006152">
    <property type="term" value="P:purine nucleoside catabolic process"/>
    <property type="evidence" value="ECO:0007669"/>
    <property type="project" value="TreeGrafter"/>
</dbReference>
<comment type="catalytic activity">
    <reaction evidence="3">
        <text>uridine + phosphate = alpha-D-ribose 1-phosphate + uracil</text>
        <dbReference type="Rhea" id="RHEA:24388"/>
        <dbReference type="ChEBI" id="CHEBI:16704"/>
        <dbReference type="ChEBI" id="CHEBI:17568"/>
        <dbReference type="ChEBI" id="CHEBI:43474"/>
        <dbReference type="ChEBI" id="CHEBI:57720"/>
        <dbReference type="EC" id="2.4.2.3"/>
    </reaction>
</comment>
<dbReference type="Proteomes" id="UP000469440">
    <property type="component" value="Unassembled WGS sequence"/>
</dbReference>
<organism evidence="5 6">
    <name type="scientific">Caproicibacter fermentans</name>
    <dbReference type="NCBI Taxonomy" id="2576756"/>
    <lineage>
        <taxon>Bacteria</taxon>
        <taxon>Bacillati</taxon>
        <taxon>Bacillota</taxon>
        <taxon>Clostridia</taxon>
        <taxon>Eubacteriales</taxon>
        <taxon>Acutalibacteraceae</taxon>
        <taxon>Caproicibacter</taxon>
    </lineage>
</organism>
<evidence type="ECO:0000256" key="1">
    <source>
        <dbReference type="ARBA" id="ARBA00011888"/>
    </source>
</evidence>
<feature type="domain" description="Nucleoside phosphorylase" evidence="4">
    <location>
        <begin position="43"/>
        <end position="222"/>
    </location>
</feature>
<evidence type="ECO:0000256" key="3">
    <source>
        <dbReference type="ARBA" id="ARBA00048447"/>
    </source>
</evidence>
<dbReference type="SUPFAM" id="SSF53167">
    <property type="entry name" value="Purine and uridine phosphorylases"/>
    <property type="match status" value="1"/>
</dbReference>
<name>A0A6N8HZU9_9FIRM</name>
<dbReference type="AlphaFoldDB" id="A0A6N8HZU9"/>
<dbReference type="RefSeq" id="WP_066646193.1">
    <property type="nucleotide sequence ID" value="NZ_VWXL01000052.1"/>
</dbReference>
<dbReference type="GO" id="GO:0004850">
    <property type="term" value="F:uridine phosphorylase activity"/>
    <property type="evidence" value="ECO:0007669"/>
    <property type="project" value="UniProtKB-EC"/>
</dbReference>
<dbReference type="GO" id="GO:0004731">
    <property type="term" value="F:purine-nucleoside phosphorylase activity"/>
    <property type="evidence" value="ECO:0007669"/>
    <property type="project" value="TreeGrafter"/>
</dbReference>
<accession>A0A6N8HZU9</accession>
<dbReference type="CDD" id="cd09007">
    <property type="entry name" value="NP-I_spr0068"/>
    <property type="match status" value="1"/>
</dbReference>
<dbReference type="GO" id="GO:0005829">
    <property type="term" value="C:cytosol"/>
    <property type="evidence" value="ECO:0007669"/>
    <property type="project" value="TreeGrafter"/>
</dbReference>
<dbReference type="InterPro" id="IPR000845">
    <property type="entry name" value="Nucleoside_phosphorylase_d"/>
</dbReference>
<keyword evidence="6" id="KW-1185">Reference proteome</keyword>
<protein>
    <recommendedName>
        <fullName evidence="2">Uridine phosphorylase</fullName>
        <ecNumber evidence="1">2.4.2.3</ecNumber>
    </recommendedName>
</protein>
<dbReference type="InterPro" id="IPR035994">
    <property type="entry name" value="Nucleoside_phosphorylase_sf"/>
</dbReference>
<evidence type="ECO:0000256" key="2">
    <source>
        <dbReference type="ARBA" id="ARBA00021980"/>
    </source>
</evidence>
<evidence type="ECO:0000313" key="6">
    <source>
        <dbReference type="Proteomes" id="UP000469440"/>
    </source>
</evidence>
<evidence type="ECO:0000259" key="4">
    <source>
        <dbReference type="Pfam" id="PF01048"/>
    </source>
</evidence>
<keyword evidence="5" id="KW-0808">Transferase</keyword>
<gene>
    <name evidence="5" type="primary">deoD_2</name>
    <name evidence="5" type="ORF">CAFE_15410</name>
</gene>
<evidence type="ECO:0000313" key="5">
    <source>
        <dbReference type="EMBL" id="MVB10843.1"/>
    </source>
</evidence>